<protein>
    <submittedName>
        <fullName evidence="2">Copia protein</fullName>
    </submittedName>
</protein>
<name>A0A699GV77_TANCI</name>
<dbReference type="SUPFAM" id="SSF56672">
    <property type="entry name" value="DNA/RNA polymerases"/>
    <property type="match status" value="1"/>
</dbReference>
<dbReference type="AlphaFoldDB" id="A0A699GV77"/>
<evidence type="ECO:0000313" key="2">
    <source>
        <dbReference type="EMBL" id="GEV96456.1"/>
    </source>
</evidence>
<dbReference type="InterPro" id="IPR012337">
    <property type="entry name" value="RNaseH-like_sf"/>
</dbReference>
<dbReference type="GO" id="GO:0003676">
    <property type="term" value="F:nucleic acid binding"/>
    <property type="evidence" value="ECO:0007669"/>
    <property type="project" value="InterPro"/>
</dbReference>
<reference evidence="2" key="1">
    <citation type="journal article" date="2019" name="Sci. Rep.">
        <title>Draft genome of Tanacetum cinerariifolium, the natural source of mosquito coil.</title>
        <authorList>
            <person name="Yamashiro T."/>
            <person name="Shiraishi A."/>
            <person name="Satake H."/>
            <person name="Nakayama K."/>
        </authorList>
    </citation>
    <scope>NUCLEOTIDE SEQUENCE</scope>
</reference>
<dbReference type="CDD" id="cd09272">
    <property type="entry name" value="RNase_HI_RT_Ty1"/>
    <property type="match status" value="1"/>
</dbReference>
<dbReference type="PANTHER" id="PTHR11439:SF483">
    <property type="entry name" value="PEPTIDE SYNTHASE GLIP-LIKE, PUTATIVE (AFU_ORTHOLOGUE AFUA_3G12920)-RELATED"/>
    <property type="match status" value="1"/>
</dbReference>
<dbReference type="InterPro" id="IPR036397">
    <property type="entry name" value="RNaseH_sf"/>
</dbReference>
<gene>
    <name evidence="2" type="ORF">Tci_168433</name>
</gene>
<dbReference type="InterPro" id="IPR013103">
    <property type="entry name" value="RVT_2"/>
</dbReference>
<sequence length="879" mass="100205">MELYMQNREHGRRILESVEHSPLIWPTVEKNGVFRTKKYDELSIAEKIQADCDMKESSITYASSELPLIQETKPLFKMAGLQCNKFRGDKGKIILPKRPRNVAWYKEKAMLAEAQEAGQMLDEEQLTFLVDLRIPASQAQTIIPHNADFQTEDLDTYDFDCDDLSTAQAILLANISNYGSKVISDVPHSETYLNDMIVKLNKLIEDFEKRFTPQQELSAEQAFWLRISDPTIESSSTPPVKVDVPNELPKRSEYCEKCLNLDAEFFKLKQANAPVKDSVNDIKSSCLCAICDKCMISETHHTCVHLVVTKMNDSQKSKSIKKHKNQNVWKPTEEVDLLLGSRDINLYTISLDDMLKSSLDDMLKSSPVCLLSKASKTKSRIVNQTLPGFYDNVGISHQTSVARTSQQNGVVERRNRTLIEAARTISRPGLHSMTPATSSTGLVSNPVSQQLFIPPNTDDWIRLFQPMFDEYFNPSTIAVSSVQEAAALRAKVLADSHVLTSIDQDAPSTSIPSSQEQEHSLIIYQGFEESPKILTFHDDPLNESPHEDSISQGSSSNVRQIHTLFEHLRRWTKDYPIAKVIKDLSRSVSTRKQLETVVMWCYFDAFLTFVEPKNSKQAMTKPSWINAIEEEINEFKRLEVWELVPCPDNVFLIKLKWIYKIKIDEFGRVLKNKARLVALGFRQEEGIDFEESFAPVRLIPLSSPDKLEMTYYWYYVDDIIFASTNTSMCNEFANQMTTKFKMSMMGQMSFFLGLQISQSPRGIFINQSKYAFEIVKKYVDLTLYMQSAYVLGIFRYLKGTINMGLWYLKDTNMSLTAYADVDHVGCQDTIRSTSRSAQFLGEKLVSWSSNKQKSTAISSTEAEYIDLSGCCSQILWMRS</sequence>
<organism evidence="2">
    <name type="scientific">Tanacetum cinerariifolium</name>
    <name type="common">Dalmatian daisy</name>
    <name type="synonym">Chrysanthemum cinerariifolium</name>
    <dbReference type="NCBI Taxonomy" id="118510"/>
    <lineage>
        <taxon>Eukaryota</taxon>
        <taxon>Viridiplantae</taxon>
        <taxon>Streptophyta</taxon>
        <taxon>Embryophyta</taxon>
        <taxon>Tracheophyta</taxon>
        <taxon>Spermatophyta</taxon>
        <taxon>Magnoliopsida</taxon>
        <taxon>eudicotyledons</taxon>
        <taxon>Gunneridae</taxon>
        <taxon>Pentapetalae</taxon>
        <taxon>asterids</taxon>
        <taxon>campanulids</taxon>
        <taxon>Asterales</taxon>
        <taxon>Asteraceae</taxon>
        <taxon>Asteroideae</taxon>
        <taxon>Anthemideae</taxon>
        <taxon>Anthemidinae</taxon>
        <taxon>Tanacetum</taxon>
    </lineage>
</organism>
<dbReference type="Gene3D" id="3.30.420.10">
    <property type="entry name" value="Ribonuclease H-like superfamily/Ribonuclease H"/>
    <property type="match status" value="1"/>
</dbReference>
<dbReference type="SUPFAM" id="SSF53098">
    <property type="entry name" value="Ribonuclease H-like"/>
    <property type="match status" value="1"/>
</dbReference>
<evidence type="ECO:0000259" key="1">
    <source>
        <dbReference type="Pfam" id="PF07727"/>
    </source>
</evidence>
<accession>A0A699GV77</accession>
<dbReference type="InterPro" id="IPR043502">
    <property type="entry name" value="DNA/RNA_pol_sf"/>
</dbReference>
<feature type="domain" description="Reverse transcriptase Ty1/copia-type" evidence="1">
    <location>
        <begin position="639"/>
        <end position="696"/>
    </location>
</feature>
<proteinExistence type="predicted"/>
<dbReference type="EMBL" id="BKCJ010040287">
    <property type="protein sequence ID" value="GEV96456.1"/>
    <property type="molecule type" value="Genomic_DNA"/>
</dbReference>
<dbReference type="Pfam" id="PF07727">
    <property type="entry name" value="RVT_2"/>
    <property type="match status" value="2"/>
</dbReference>
<comment type="caution">
    <text evidence="2">The sequence shown here is derived from an EMBL/GenBank/DDBJ whole genome shotgun (WGS) entry which is preliminary data.</text>
</comment>
<feature type="domain" description="Reverse transcriptase Ty1/copia-type" evidence="1">
    <location>
        <begin position="715"/>
        <end position="778"/>
    </location>
</feature>
<dbReference type="PANTHER" id="PTHR11439">
    <property type="entry name" value="GAG-POL-RELATED RETROTRANSPOSON"/>
    <property type="match status" value="1"/>
</dbReference>